<protein>
    <submittedName>
        <fullName evidence="1">Uncharacterized protein</fullName>
    </submittedName>
</protein>
<proteinExistence type="predicted"/>
<accession>A0A2A9PMP6</accession>
<keyword evidence="2" id="KW-1185">Reference proteome</keyword>
<comment type="caution">
    <text evidence="1">The sequence shown here is derived from an EMBL/GenBank/DDBJ whole genome shotgun (WGS) entry which is preliminary data.</text>
</comment>
<evidence type="ECO:0000313" key="2">
    <source>
        <dbReference type="Proteomes" id="UP000037136"/>
    </source>
</evidence>
<gene>
    <name evidence="1" type="ORF">XA68_15177</name>
</gene>
<reference evidence="1 2" key="2">
    <citation type="journal article" date="2017" name="Sci. Rep.">
        <title>Ant-infecting Ophiocordyceps genomes reveal a high diversity of potential behavioral manipulation genes and a possible major role for enterotoxins.</title>
        <authorList>
            <person name="de Bekker C."/>
            <person name="Ohm R.A."/>
            <person name="Evans H.C."/>
            <person name="Brachmann A."/>
            <person name="Hughes D.P."/>
        </authorList>
    </citation>
    <scope>NUCLEOTIDE SEQUENCE [LARGE SCALE GENOMIC DNA]</scope>
    <source>
        <strain evidence="1 2">SC16a</strain>
    </source>
</reference>
<dbReference type="OrthoDB" id="5125973at2759"/>
<sequence length="99" mass="11615">MFPNNVSKRYLKKTSLQQALERLFPGHKEFNIRVGCALGMIIYPVFRERYLSGWSVWRDAARVQMKDDQWCFTAPGKVQDADIEYAIAFRYGEGLFLFL</sequence>
<name>A0A2A9PMP6_OPHUN</name>
<dbReference type="AlphaFoldDB" id="A0A2A9PMP6"/>
<dbReference type="STRING" id="268505.A0A2A9PMP6"/>
<dbReference type="EMBL" id="LAZP02000042">
    <property type="protein sequence ID" value="PFH62086.1"/>
    <property type="molecule type" value="Genomic_DNA"/>
</dbReference>
<organism evidence="1 2">
    <name type="scientific">Ophiocordyceps unilateralis</name>
    <name type="common">Zombie-ant fungus</name>
    <name type="synonym">Torrubia unilateralis</name>
    <dbReference type="NCBI Taxonomy" id="268505"/>
    <lineage>
        <taxon>Eukaryota</taxon>
        <taxon>Fungi</taxon>
        <taxon>Dikarya</taxon>
        <taxon>Ascomycota</taxon>
        <taxon>Pezizomycotina</taxon>
        <taxon>Sordariomycetes</taxon>
        <taxon>Hypocreomycetidae</taxon>
        <taxon>Hypocreales</taxon>
        <taxon>Ophiocordycipitaceae</taxon>
        <taxon>Ophiocordyceps</taxon>
    </lineage>
</organism>
<reference evidence="1 2" key="1">
    <citation type="journal article" date="2015" name="BMC Genomics">
        <title>Gene expression during zombie ant biting behavior reflects the complexity underlying fungal parasitic behavioral manipulation.</title>
        <authorList>
            <person name="de Bekker C."/>
            <person name="Ohm R.A."/>
            <person name="Loreto R.G."/>
            <person name="Sebastian A."/>
            <person name="Albert I."/>
            <person name="Merrow M."/>
            <person name="Brachmann A."/>
            <person name="Hughes D.P."/>
        </authorList>
    </citation>
    <scope>NUCLEOTIDE SEQUENCE [LARGE SCALE GENOMIC DNA]</scope>
    <source>
        <strain evidence="1 2">SC16a</strain>
    </source>
</reference>
<dbReference type="Proteomes" id="UP000037136">
    <property type="component" value="Unassembled WGS sequence"/>
</dbReference>
<evidence type="ECO:0000313" key="1">
    <source>
        <dbReference type="EMBL" id="PFH62086.1"/>
    </source>
</evidence>